<dbReference type="PANTHER" id="PTHR19920:SF0">
    <property type="entry name" value="CYTOSOLIC IRON-SULFUR PROTEIN ASSEMBLY PROTEIN CIAO1-RELATED"/>
    <property type="match status" value="1"/>
</dbReference>
<dbReference type="Proteomes" id="UP000692954">
    <property type="component" value="Unassembled WGS sequence"/>
</dbReference>
<comment type="caution">
    <text evidence="2">The sequence shown here is derived from an EMBL/GenBank/DDBJ whole genome shotgun (WGS) entry which is preliminary data.</text>
</comment>
<proteinExistence type="predicted"/>
<reference evidence="2" key="1">
    <citation type="submission" date="2021-01" db="EMBL/GenBank/DDBJ databases">
        <authorList>
            <consortium name="Genoscope - CEA"/>
            <person name="William W."/>
        </authorList>
    </citation>
    <scope>NUCLEOTIDE SEQUENCE</scope>
</reference>
<dbReference type="FunFam" id="2.130.10.10:FF:001434">
    <property type="entry name" value="Uncharacterized protein"/>
    <property type="match status" value="1"/>
</dbReference>
<keyword evidence="1" id="KW-0853">WD repeat</keyword>
<name>A0A8S1QS83_9CILI</name>
<accession>A0A8S1QS83</accession>
<feature type="repeat" description="WD" evidence="1">
    <location>
        <begin position="229"/>
        <end position="263"/>
    </location>
</feature>
<sequence>MNFRCNQVDHRNQQIMGICVQSTCKYQRPFCNYCLPNHGSHLNQLMTWELLQEWIDQKIILIKDLQKNASDCKSALDSLINKIISNQNLNIQQLQVLGLSQIDNIIKDLSQIEDSQSSLFQQLKESMVQVIQIINEILTNKLKKNTNLQVQQTQNTISQIPQQKNQIDIIQTNLKSFKFELINQNPIQQLEQCYAIAFNNDCTIVAAGCFEKIKLFQHIKGKLDEIQELKEHKQEVYILNFMKNTNNFVSGGEDYLIILWQMDVNNQWICQQKLDEHSGNLFCLLLNNNNDLIISCSSDRTIKFWMKQNQWFCQQTLTDHTDFVFALSLNEQQNKMISCSRDSQIFVIEQSQFDKKWNIIQKISIETWGCRLCFINDSQFTFQPYAKEQMQVYEFDCHTKNFKKINEVFVECGSNSCDFLFQQQYIKSKCLLVNKNGKYINLLRKKENGDFIVEQSIEFDHEGFYGQLSEDGEYLITWAYNSKIIQIRKCQKL</sequence>
<dbReference type="GO" id="GO:0016226">
    <property type="term" value="P:iron-sulfur cluster assembly"/>
    <property type="evidence" value="ECO:0007669"/>
    <property type="project" value="TreeGrafter"/>
</dbReference>
<evidence type="ECO:0008006" key="4">
    <source>
        <dbReference type="Google" id="ProtNLM"/>
    </source>
</evidence>
<dbReference type="GO" id="GO:0097361">
    <property type="term" value="C:cytosolic [4Fe-4S] assembly targeting complex"/>
    <property type="evidence" value="ECO:0007669"/>
    <property type="project" value="TreeGrafter"/>
</dbReference>
<dbReference type="PROSITE" id="PS50294">
    <property type="entry name" value="WD_REPEATS_REGION"/>
    <property type="match status" value="2"/>
</dbReference>
<evidence type="ECO:0000313" key="2">
    <source>
        <dbReference type="EMBL" id="CAD8117457.1"/>
    </source>
</evidence>
<evidence type="ECO:0000313" key="3">
    <source>
        <dbReference type="Proteomes" id="UP000692954"/>
    </source>
</evidence>
<dbReference type="EMBL" id="CAJJDN010000114">
    <property type="protein sequence ID" value="CAD8117457.1"/>
    <property type="molecule type" value="Genomic_DNA"/>
</dbReference>
<dbReference type="InterPro" id="IPR001680">
    <property type="entry name" value="WD40_rpt"/>
</dbReference>
<dbReference type="OrthoDB" id="63070at2759"/>
<keyword evidence="3" id="KW-1185">Reference proteome</keyword>
<dbReference type="PROSITE" id="PS50082">
    <property type="entry name" value="WD_REPEATS_2"/>
    <property type="match status" value="2"/>
</dbReference>
<dbReference type="AlphaFoldDB" id="A0A8S1QS83"/>
<dbReference type="SMART" id="SM00320">
    <property type="entry name" value="WD40"/>
    <property type="match status" value="4"/>
</dbReference>
<evidence type="ECO:0000256" key="1">
    <source>
        <dbReference type="PROSITE-ProRule" id="PRU00221"/>
    </source>
</evidence>
<protein>
    <recommendedName>
        <fullName evidence="4">WD40-repeat-containing domain</fullName>
    </recommendedName>
</protein>
<dbReference type="Pfam" id="PF00400">
    <property type="entry name" value="WD40"/>
    <property type="match status" value="3"/>
</dbReference>
<gene>
    <name evidence="2" type="ORF">PSON_ATCC_30995.1.T1140010</name>
</gene>
<dbReference type="PANTHER" id="PTHR19920">
    <property type="entry name" value="WD40 PROTEIN CIAO1"/>
    <property type="match status" value="1"/>
</dbReference>
<organism evidence="2 3">
    <name type="scientific">Paramecium sonneborni</name>
    <dbReference type="NCBI Taxonomy" id="65129"/>
    <lineage>
        <taxon>Eukaryota</taxon>
        <taxon>Sar</taxon>
        <taxon>Alveolata</taxon>
        <taxon>Ciliophora</taxon>
        <taxon>Intramacronucleata</taxon>
        <taxon>Oligohymenophorea</taxon>
        <taxon>Peniculida</taxon>
        <taxon>Parameciidae</taxon>
        <taxon>Paramecium</taxon>
    </lineage>
</organism>
<feature type="repeat" description="WD" evidence="1">
    <location>
        <begin position="274"/>
        <end position="305"/>
    </location>
</feature>